<name>A0A6P2NJT0_9BURK</name>
<gene>
    <name evidence="1" type="ORF">BLA13014_04425</name>
</gene>
<sequence>MDKTTSPQAKGLANWIEVFRAGNHVAADGRPISFSRADLDQMVANHALGAAPAVLGHPKHNDPAYAWTAELKRDGDLLFARFEDINPQFEAGVESGAYRNRSVSVFKDQQRGWRVRHVGWLGAVAPAIDGLRPVEFADGQEFFEFAAPGVTQLGWGLETAARLFRGVREWLIGDRGQDVADAVVPNWQIDSIEEAARAANDVEPVVAASAFSHPGGNDVTITQQDLDRARQEGMNQGREAATAEFSQRITDADARAASIESERRAERISTQIAGWVKEGRVLPAEQSGLAEFMAQIEAGGQSFEFAASNGTVKKTPAQWFAEFMSARAPVVKLGQRDTGDAQADVSDPQAIANAAREFMTGQAAKGITVSYADAVLHVSKTDAH</sequence>
<dbReference type="EMBL" id="CABVQC010000031">
    <property type="protein sequence ID" value="VWB94855.1"/>
    <property type="molecule type" value="Genomic_DNA"/>
</dbReference>
<organism evidence="1 2">
    <name type="scientific">Burkholderia aenigmatica</name>
    <dbReference type="NCBI Taxonomy" id="2015348"/>
    <lineage>
        <taxon>Bacteria</taxon>
        <taxon>Pseudomonadati</taxon>
        <taxon>Pseudomonadota</taxon>
        <taxon>Betaproteobacteria</taxon>
        <taxon>Burkholderiales</taxon>
        <taxon>Burkholderiaceae</taxon>
        <taxon>Burkholderia</taxon>
        <taxon>Burkholderia cepacia complex</taxon>
    </lineage>
</organism>
<proteinExistence type="predicted"/>
<evidence type="ECO:0008006" key="3">
    <source>
        <dbReference type="Google" id="ProtNLM"/>
    </source>
</evidence>
<accession>A0A6P2NJT0</accession>
<dbReference type="AlphaFoldDB" id="A0A6P2NJT0"/>
<reference evidence="1 2" key="1">
    <citation type="submission" date="2019-09" db="EMBL/GenBank/DDBJ databases">
        <authorList>
            <person name="Depoorter E."/>
        </authorList>
    </citation>
    <scope>NUCLEOTIDE SEQUENCE [LARGE SCALE GENOMIC DNA]</scope>
    <source>
        <strain evidence="1">LMG 13014</strain>
    </source>
</reference>
<dbReference type="Proteomes" id="UP000494261">
    <property type="component" value="Unassembled WGS sequence"/>
</dbReference>
<evidence type="ECO:0000313" key="1">
    <source>
        <dbReference type="EMBL" id="VWB94855.1"/>
    </source>
</evidence>
<dbReference type="RefSeq" id="WP_175024070.1">
    <property type="nucleotide sequence ID" value="NZ_CABVQC010000031.1"/>
</dbReference>
<evidence type="ECO:0000313" key="2">
    <source>
        <dbReference type="Proteomes" id="UP000494261"/>
    </source>
</evidence>
<protein>
    <recommendedName>
        <fullName evidence="3">Peptidase</fullName>
    </recommendedName>
</protein>